<name>A0A7D4I9E2_9BURK</name>
<evidence type="ECO:0000313" key="6">
    <source>
        <dbReference type="Proteomes" id="UP000500970"/>
    </source>
</evidence>
<evidence type="ECO:0000256" key="2">
    <source>
        <dbReference type="ARBA" id="ARBA00010211"/>
    </source>
</evidence>
<proteinExistence type="inferred from homology"/>
<dbReference type="Proteomes" id="UP000500970">
    <property type="component" value="Chromosome"/>
</dbReference>
<keyword evidence="6" id="KW-1185">Reference proteome</keyword>
<keyword evidence="5" id="KW-0378">Hydrolase</keyword>
<evidence type="ECO:0000313" key="5">
    <source>
        <dbReference type="EMBL" id="QKH36862.1"/>
    </source>
</evidence>
<dbReference type="KEGG" id="apes:FOC84_18725"/>
<keyword evidence="3" id="KW-0479">Metal-binding</keyword>
<dbReference type="GO" id="GO:0016787">
    <property type="term" value="F:hydrolase activity"/>
    <property type="evidence" value="ECO:0007669"/>
    <property type="project" value="UniProtKB-KW"/>
</dbReference>
<dbReference type="EMBL" id="CP053985">
    <property type="protein sequence ID" value="QKH36862.1"/>
    <property type="molecule type" value="Genomic_DNA"/>
</dbReference>
<comment type="cofactor">
    <cofactor evidence="1">
        <name>Mg(2+)</name>
        <dbReference type="ChEBI" id="CHEBI:18420"/>
    </cofactor>
</comment>
<dbReference type="InterPro" id="IPR051121">
    <property type="entry name" value="FAH"/>
</dbReference>
<dbReference type="Pfam" id="PF01557">
    <property type="entry name" value="FAA_hydrolase"/>
    <property type="match status" value="1"/>
</dbReference>
<dbReference type="GO" id="GO:0046872">
    <property type="term" value="F:metal ion binding"/>
    <property type="evidence" value="ECO:0007669"/>
    <property type="project" value="UniProtKB-KW"/>
</dbReference>
<dbReference type="RefSeq" id="WP_173145740.1">
    <property type="nucleotide sequence ID" value="NZ_CP053985.1"/>
</dbReference>
<dbReference type="Gene3D" id="3.90.850.10">
    <property type="entry name" value="Fumarylacetoacetase-like, C-terminal domain"/>
    <property type="match status" value="1"/>
</dbReference>
<evidence type="ECO:0000259" key="4">
    <source>
        <dbReference type="Pfam" id="PF01557"/>
    </source>
</evidence>
<gene>
    <name evidence="5" type="ORF">FOC84_18725</name>
</gene>
<dbReference type="GO" id="GO:0044281">
    <property type="term" value="P:small molecule metabolic process"/>
    <property type="evidence" value="ECO:0007669"/>
    <property type="project" value="UniProtKB-ARBA"/>
</dbReference>
<dbReference type="AlphaFoldDB" id="A0A7D4I9E2"/>
<organism evidence="5 6">
    <name type="scientific">Achromobacter pestifer</name>
    <dbReference type="NCBI Taxonomy" id="1353889"/>
    <lineage>
        <taxon>Bacteria</taxon>
        <taxon>Pseudomonadati</taxon>
        <taxon>Pseudomonadota</taxon>
        <taxon>Betaproteobacteria</taxon>
        <taxon>Burkholderiales</taxon>
        <taxon>Alcaligenaceae</taxon>
        <taxon>Achromobacter</taxon>
    </lineage>
</organism>
<dbReference type="InterPro" id="IPR036663">
    <property type="entry name" value="Fumarylacetoacetase_C_sf"/>
</dbReference>
<feature type="domain" description="Fumarylacetoacetase-like C-terminal" evidence="4">
    <location>
        <begin position="111"/>
        <end position="323"/>
    </location>
</feature>
<dbReference type="SUPFAM" id="SSF56529">
    <property type="entry name" value="FAH"/>
    <property type="match status" value="1"/>
</dbReference>
<evidence type="ECO:0000256" key="1">
    <source>
        <dbReference type="ARBA" id="ARBA00001946"/>
    </source>
</evidence>
<evidence type="ECO:0000256" key="3">
    <source>
        <dbReference type="ARBA" id="ARBA00022723"/>
    </source>
</evidence>
<sequence>MKLASFWAAGRDRIGFEDADGNVVDIAAAATSQGMPQLADIRADLLPLLETELGSWWPALRDLHSLYGSGQRATLKFSPGEITWHPPVRRPSKLCCLALNNSANSERILSGPKHPAVFVKPWTAMTGNHTALRIRPVYGRVHPEPELAVVIGARAKDVSAAEAMNHVFGYTIHNDFTSPTMRAEDTFHYRAIHPSAGDPEQIEYVDTHVSYPGRYKCSDTFSAVGPWLVTSDDIEDPHALDVSCSHDGRLITQDNTANLFFKLPEVIEFLSSYMTLMPGDIISLGTALRRSGGGMAVQNVNLAELGGVVSVAISGLGTLSNHVERTP</sequence>
<dbReference type="PANTHER" id="PTHR42796:SF4">
    <property type="entry name" value="FUMARYLACETOACETATE HYDROLASE DOMAIN-CONTAINING PROTEIN 2A"/>
    <property type="match status" value="1"/>
</dbReference>
<dbReference type="PANTHER" id="PTHR42796">
    <property type="entry name" value="FUMARYLACETOACETATE HYDROLASE DOMAIN-CONTAINING PROTEIN 2A-RELATED"/>
    <property type="match status" value="1"/>
</dbReference>
<dbReference type="InterPro" id="IPR011234">
    <property type="entry name" value="Fumarylacetoacetase-like_C"/>
</dbReference>
<protein>
    <submittedName>
        <fullName evidence="5">Fumarylacetoacetate hydrolase family protein</fullName>
    </submittedName>
</protein>
<comment type="similarity">
    <text evidence="2">Belongs to the FAH family.</text>
</comment>
<accession>A0A7D4I9E2</accession>
<reference evidence="5 6" key="1">
    <citation type="submission" date="2020-05" db="EMBL/GenBank/DDBJ databases">
        <title>FDA dAtabase for Regulatory Grade micrObial Sequences (FDA-ARGOS): Supporting development and validation of Infectious Disease Dx tests.</title>
        <authorList>
            <person name="Sproer C."/>
            <person name="Gronow S."/>
            <person name="Severitt S."/>
            <person name="Schroder I."/>
            <person name="Tallon L."/>
            <person name="Sadzewicz L."/>
            <person name="Zhao X."/>
            <person name="Vavikolanu K."/>
            <person name="Mehta A."/>
            <person name="Aluvathingal J."/>
            <person name="Nadendla S."/>
            <person name="Myers T."/>
            <person name="Yan Y."/>
            <person name="Sichtig H."/>
        </authorList>
    </citation>
    <scope>NUCLEOTIDE SEQUENCE [LARGE SCALE GENOMIC DNA]</scope>
    <source>
        <strain evidence="5 6">FDAARGOS_790</strain>
    </source>
</reference>